<dbReference type="PROSITE" id="PS51257">
    <property type="entry name" value="PROKAR_LIPOPROTEIN"/>
    <property type="match status" value="1"/>
</dbReference>
<feature type="coiled-coil region" evidence="1">
    <location>
        <begin position="85"/>
        <end position="112"/>
    </location>
</feature>
<sequence length="202" mass="23721">MKFLKPFLLTISLFVLTACSPKYEIKTHYTLPLDMQGKACVQTCSNERKICQANCNAKQEQCLITAKQEAQNAFPSLMGEYEDIFNEYQYAIDNYNREMDSWTREERRVHQDFKHYRNACNKKQKTTYECRRSDELKRQLRNLEDREPIAPKRPIKPTLVSEIKEAQKSCSNNCECIKSYDNCFSSCGGTLRYEKICVENCK</sequence>
<gene>
    <name evidence="2" type="ORF">HELGO_WM8944</name>
</gene>
<evidence type="ECO:0000313" key="2">
    <source>
        <dbReference type="EMBL" id="CAA6820079.1"/>
    </source>
</evidence>
<reference evidence="2" key="1">
    <citation type="submission" date="2020-01" db="EMBL/GenBank/DDBJ databases">
        <authorList>
            <person name="Meier V. D."/>
            <person name="Meier V D."/>
        </authorList>
    </citation>
    <scope>NUCLEOTIDE SEQUENCE</scope>
    <source>
        <strain evidence="2">HLG_WM_MAG_04</strain>
    </source>
</reference>
<keyword evidence="1" id="KW-0175">Coiled coil</keyword>
<organism evidence="2">
    <name type="scientific">uncultured Sulfurovum sp</name>
    <dbReference type="NCBI Taxonomy" id="269237"/>
    <lineage>
        <taxon>Bacteria</taxon>
        <taxon>Pseudomonadati</taxon>
        <taxon>Campylobacterota</taxon>
        <taxon>Epsilonproteobacteria</taxon>
        <taxon>Campylobacterales</taxon>
        <taxon>Sulfurovaceae</taxon>
        <taxon>Sulfurovum</taxon>
        <taxon>environmental samples</taxon>
    </lineage>
</organism>
<dbReference type="AlphaFoldDB" id="A0A6S6U017"/>
<evidence type="ECO:0008006" key="3">
    <source>
        <dbReference type="Google" id="ProtNLM"/>
    </source>
</evidence>
<accession>A0A6S6U017</accession>
<evidence type="ECO:0000256" key="1">
    <source>
        <dbReference type="SAM" id="Coils"/>
    </source>
</evidence>
<dbReference type="EMBL" id="CACVAX010000056">
    <property type="protein sequence ID" value="CAA6820079.1"/>
    <property type="molecule type" value="Genomic_DNA"/>
</dbReference>
<proteinExistence type="predicted"/>
<name>A0A6S6U017_9BACT</name>
<protein>
    <recommendedName>
        <fullName evidence="3">Lipoprotein</fullName>
    </recommendedName>
</protein>